<dbReference type="PROSITE" id="PS51257">
    <property type="entry name" value="PROKAR_LIPOPROTEIN"/>
    <property type="match status" value="1"/>
</dbReference>
<name>A0A919RQS8_9ACTN</name>
<keyword evidence="1" id="KW-0732">Signal</keyword>
<sequence>MKRVGKTLSAMVALTVAAACGGGGEEAGGLKEVTIGLVPAAVTAAIHVGIDQKFFEAEGLKLTVETGQGGAALLPAVSSGQMEFASSTPVSLLLARDRGLDVRVIAPWTGDGTSAGGTVKSSNVVLAKDPAVRSAKDLEGRTVAINALRSVGDLTIREAVRHAGGNPDRVSFVEMGFADMPGALAQGHVDGIWTAEPFISTLVAKGNHAVKETNNSDAVPDMATQLIFTSKKLADNDPELVAAMTRALNKTLVHVKENPEKVRAHVPTVLKQLDPEIVKRLDLDVFETEVRRAPLERIGQLLELEKWINSPADVGGLLP</sequence>
<gene>
    <name evidence="3" type="ORF">Ssi02_67650</name>
</gene>
<evidence type="ECO:0000313" key="4">
    <source>
        <dbReference type="Proteomes" id="UP000606172"/>
    </source>
</evidence>
<evidence type="ECO:0000259" key="2">
    <source>
        <dbReference type="Pfam" id="PF09084"/>
    </source>
</evidence>
<dbReference type="Gene3D" id="3.40.190.10">
    <property type="entry name" value="Periplasmic binding protein-like II"/>
    <property type="match status" value="2"/>
</dbReference>
<proteinExistence type="predicted"/>
<reference evidence="3" key="1">
    <citation type="submission" date="2021-01" db="EMBL/GenBank/DDBJ databases">
        <title>Whole genome shotgun sequence of Sinosporangium siamense NBRC 109515.</title>
        <authorList>
            <person name="Komaki H."/>
            <person name="Tamura T."/>
        </authorList>
    </citation>
    <scope>NUCLEOTIDE SEQUENCE</scope>
    <source>
        <strain evidence="3">NBRC 109515</strain>
    </source>
</reference>
<feature type="domain" description="SsuA/THI5-like" evidence="2">
    <location>
        <begin position="44"/>
        <end position="261"/>
    </location>
</feature>
<protein>
    <recommendedName>
        <fullName evidence="2">SsuA/THI5-like domain-containing protein</fullName>
    </recommendedName>
</protein>
<keyword evidence="4" id="KW-1185">Reference proteome</keyword>
<feature type="signal peptide" evidence="1">
    <location>
        <begin position="1"/>
        <end position="21"/>
    </location>
</feature>
<dbReference type="InterPro" id="IPR015168">
    <property type="entry name" value="SsuA/THI5"/>
</dbReference>
<dbReference type="EMBL" id="BOOW01000045">
    <property type="protein sequence ID" value="GII96534.1"/>
    <property type="molecule type" value="Genomic_DNA"/>
</dbReference>
<dbReference type="PANTHER" id="PTHR30024">
    <property type="entry name" value="ALIPHATIC SULFONATES-BINDING PROTEIN-RELATED"/>
    <property type="match status" value="1"/>
</dbReference>
<dbReference type="AlphaFoldDB" id="A0A919RQS8"/>
<evidence type="ECO:0000256" key="1">
    <source>
        <dbReference type="SAM" id="SignalP"/>
    </source>
</evidence>
<comment type="caution">
    <text evidence="3">The sequence shown here is derived from an EMBL/GenBank/DDBJ whole genome shotgun (WGS) entry which is preliminary data.</text>
</comment>
<dbReference type="Pfam" id="PF09084">
    <property type="entry name" value="NMT1"/>
    <property type="match status" value="1"/>
</dbReference>
<dbReference type="SUPFAM" id="SSF53850">
    <property type="entry name" value="Periplasmic binding protein-like II"/>
    <property type="match status" value="1"/>
</dbReference>
<evidence type="ECO:0000313" key="3">
    <source>
        <dbReference type="EMBL" id="GII96534.1"/>
    </source>
</evidence>
<organism evidence="3 4">
    <name type="scientific">Sinosporangium siamense</name>
    <dbReference type="NCBI Taxonomy" id="1367973"/>
    <lineage>
        <taxon>Bacteria</taxon>
        <taxon>Bacillati</taxon>
        <taxon>Actinomycetota</taxon>
        <taxon>Actinomycetes</taxon>
        <taxon>Streptosporangiales</taxon>
        <taxon>Streptosporangiaceae</taxon>
        <taxon>Sinosporangium</taxon>
    </lineage>
</organism>
<dbReference type="Proteomes" id="UP000606172">
    <property type="component" value="Unassembled WGS sequence"/>
</dbReference>
<accession>A0A919RQS8</accession>
<feature type="chain" id="PRO_5038970558" description="SsuA/THI5-like domain-containing protein" evidence="1">
    <location>
        <begin position="22"/>
        <end position="319"/>
    </location>
</feature>
<dbReference type="RefSeq" id="WP_204031528.1">
    <property type="nucleotide sequence ID" value="NZ_BOOW01000045.1"/>
</dbReference>